<reference evidence="1 2" key="1">
    <citation type="journal article" date="2010" name="Mol. Plant Microbe Interact.">
        <title>Complete genome sequence of the fire blight pathogen Erwinia amylovora CFBP 1430 and comparison to other Erwinia spp.</title>
        <authorList>
            <person name="Smits T.H."/>
            <person name="Rezzonico F."/>
            <person name="Kamber T."/>
            <person name="Blom J."/>
            <person name="Goesmann A."/>
            <person name="Frey J.E."/>
            <person name="Duffy B."/>
        </authorList>
    </citation>
    <scope>NUCLEOTIDE SEQUENCE [LARGE SCALE GENOMIC DNA]</scope>
    <source>
        <strain evidence="2">CFBP1430</strain>
    </source>
</reference>
<organism evidence="1 2">
    <name type="scientific">Erwinia amylovora (strain CFBP1430)</name>
    <dbReference type="NCBI Taxonomy" id="665029"/>
    <lineage>
        <taxon>Bacteria</taxon>
        <taxon>Pseudomonadati</taxon>
        <taxon>Pseudomonadota</taxon>
        <taxon>Gammaproteobacteria</taxon>
        <taxon>Enterobacterales</taxon>
        <taxon>Erwiniaceae</taxon>
        <taxon>Erwinia</taxon>
    </lineage>
</organism>
<dbReference type="Proteomes" id="UP000001841">
    <property type="component" value="Chromosome"/>
</dbReference>
<accession>D4HYP2</accession>
<evidence type="ECO:0000313" key="2">
    <source>
        <dbReference type="Proteomes" id="UP000001841"/>
    </source>
</evidence>
<name>D4HYP2_ERWAC</name>
<dbReference type="AlphaFoldDB" id="D4HYP2"/>
<dbReference type="KEGG" id="eam:EAMY_1067"/>
<evidence type="ECO:0000313" key="1">
    <source>
        <dbReference type="EMBL" id="CBA20017.1"/>
    </source>
</evidence>
<dbReference type="EMBL" id="FN434113">
    <property type="protein sequence ID" value="CBA20017.1"/>
    <property type="molecule type" value="Genomic_DNA"/>
</dbReference>
<proteinExistence type="predicted"/>
<dbReference type="HOGENOM" id="CLU_3356059_0_0_6"/>
<protein>
    <submittedName>
        <fullName evidence="1">Uncharacterized protein</fullName>
    </submittedName>
</protein>
<gene>
    <name evidence="1" type="ordered locus">EAMY_1067</name>
</gene>
<sequence>MMQPSALAPYYSVSGISRSFNGPLVSALQYSGYNGS</sequence>
<dbReference type="STRING" id="665029.EAMY_1067"/>